<dbReference type="AlphaFoldDB" id="A0A2T6BV72"/>
<dbReference type="RefSeq" id="WP_108023229.1">
    <property type="nucleotide sequence ID" value="NZ_QBKR01000010.1"/>
</dbReference>
<dbReference type="FunFam" id="3.20.20.60:FF:000003">
    <property type="entry name" value="3-methyl-2-oxobutanoate hydroxymethyltransferase"/>
    <property type="match status" value="1"/>
</dbReference>
<feature type="binding site" evidence="7 10">
    <location>
        <position position="49"/>
    </location>
    <ligand>
        <name>Mg(2+)</name>
        <dbReference type="ChEBI" id="CHEBI:18420"/>
    </ligand>
</feature>
<dbReference type="PIRSF" id="PIRSF000388">
    <property type="entry name" value="Pantoate_hydroxy_MeTrfase"/>
    <property type="match status" value="1"/>
</dbReference>
<evidence type="ECO:0000256" key="9">
    <source>
        <dbReference type="PIRSR" id="PIRSR000388-2"/>
    </source>
</evidence>
<dbReference type="PANTHER" id="PTHR20881:SF0">
    <property type="entry name" value="3-METHYL-2-OXOBUTANOATE HYDROXYMETHYLTRANSFERASE"/>
    <property type="match status" value="1"/>
</dbReference>
<name>A0A2T6BV72_9BACL</name>
<evidence type="ECO:0000256" key="2">
    <source>
        <dbReference type="ARBA" id="ARBA00008676"/>
    </source>
</evidence>
<evidence type="ECO:0000256" key="3">
    <source>
        <dbReference type="ARBA" id="ARBA00011424"/>
    </source>
</evidence>
<comment type="subunit">
    <text evidence="3 7">Homodecamer; pentamer of dimers.</text>
</comment>
<protein>
    <recommendedName>
        <fullName evidence="7">3-methyl-2-oxobutanoate hydroxymethyltransferase</fullName>
        <ecNumber evidence="7">2.1.2.11</ecNumber>
    </recommendedName>
    <alternativeName>
        <fullName evidence="7">Ketopantoate hydroxymethyltransferase</fullName>
        <shortName evidence="7">KPHMT</shortName>
    </alternativeName>
</protein>
<dbReference type="Proteomes" id="UP000244240">
    <property type="component" value="Unassembled WGS sequence"/>
</dbReference>
<gene>
    <name evidence="7" type="primary">panB</name>
    <name evidence="11" type="ORF">C8P63_11081</name>
</gene>
<dbReference type="Gene3D" id="3.20.20.60">
    <property type="entry name" value="Phosphoenolpyruvate-binding domains"/>
    <property type="match status" value="1"/>
</dbReference>
<dbReference type="GO" id="GO:0000287">
    <property type="term" value="F:magnesium ion binding"/>
    <property type="evidence" value="ECO:0007669"/>
    <property type="project" value="TreeGrafter"/>
</dbReference>
<keyword evidence="7 10" id="KW-0460">Magnesium</keyword>
<keyword evidence="7" id="KW-0963">Cytoplasm</keyword>
<feature type="binding site" evidence="7 9">
    <location>
        <begin position="49"/>
        <end position="50"/>
    </location>
    <ligand>
        <name>3-methyl-2-oxobutanoate</name>
        <dbReference type="ChEBI" id="CHEBI:11851"/>
    </ligand>
</feature>
<dbReference type="InterPro" id="IPR003700">
    <property type="entry name" value="Pantoate_hydroxy_MeTrfase"/>
</dbReference>
<evidence type="ECO:0000313" key="11">
    <source>
        <dbReference type="EMBL" id="PTX59936.1"/>
    </source>
</evidence>
<dbReference type="NCBIfam" id="NF001452">
    <property type="entry name" value="PRK00311.1"/>
    <property type="match status" value="1"/>
</dbReference>
<evidence type="ECO:0000256" key="4">
    <source>
        <dbReference type="ARBA" id="ARBA00022655"/>
    </source>
</evidence>
<evidence type="ECO:0000256" key="5">
    <source>
        <dbReference type="ARBA" id="ARBA00022679"/>
    </source>
</evidence>
<evidence type="ECO:0000256" key="6">
    <source>
        <dbReference type="ARBA" id="ARBA00056497"/>
    </source>
</evidence>
<comment type="function">
    <text evidence="6 7">Catalyzes the reversible reaction in which hydroxymethyl group from 5,10-methylenetetrahydrofolate is transferred onto alpha-ketoisovalerate to form ketopantoate.</text>
</comment>
<dbReference type="EMBL" id="QBKR01000010">
    <property type="protein sequence ID" value="PTX59936.1"/>
    <property type="molecule type" value="Genomic_DNA"/>
</dbReference>
<feature type="binding site" evidence="7 10">
    <location>
        <position position="120"/>
    </location>
    <ligand>
        <name>Mg(2+)</name>
        <dbReference type="ChEBI" id="CHEBI:18420"/>
    </ligand>
</feature>
<dbReference type="SUPFAM" id="SSF51621">
    <property type="entry name" value="Phosphoenolpyruvate/pyruvate domain"/>
    <property type="match status" value="1"/>
</dbReference>
<keyword evidence="5 7" id="KW-0808">Transferase</keyword>
<keyword evidence="12" id="KW-1185">Reference proteome</keyword>
<accession>A0A2T6BV72</accession>
<dbReference type="GO" id="GO:0032259">
    <property type="term" value="P:methylation"/>
    <property type="evidence" value="ECO:0007669"/>
    <property type="project" value="UniProtKB-KW"/>
</dbReference>
<dbReference type="Pfam" id="PF02548">
    <property type="entry name" value="Pantoate_transf"/>
    <property type="match status" value="1"/>
</dbReference>
<keyword evidence="7 10" id="KW-0479">Metal-binding</keyword>
<feature type="binding site" evidence="7 10">
    <location>
        <position position="88"/>
    </location>
    <ligand>
        <name>Mg(2+)</name>
        <dbReference type="ChEBI" id="CHEBI:18420"/>
    </ligand>
</feature>
<dbReference type="NCBIfam" id="TIGR00222">
    <property type="entry name" value="panB"/>
    <property type="match status" value="1"/>
</dbReference>
<dbReference type="PANTHER" id="PTHR20881">
    <property type="entry name" value="3-METHYL-2-OXOBUTANOATE HYDROXYMETHYLTRANSFERASE"/>
    <property type="match status" value="1"/>
</dbReference>
<feature type="binding site" evidence="7 9">
    <location>
        <position position="88"/>
    </location>
    <ligand>
        <name>3-methyl-2-oxobutanoate</name>
        <dbReference type="ChEBI" id="CHEBI:11851"/>
    </ligand>
</feature>
<dbReference type="InterPro" id="IPR040442">
    <property type="entry name" value="Pyrv_kinase-like_dom_sf"/>
</dbReference>
<evidence type="ECO:0000313" key="12">
    <source>
        <dbReference type="Proteomes" id="UP000244240"/>
    </source>
</evidence>
<dbReference type="GO" id="GO:0015940">
    <property type="term" value="P:pantothenate biosynthetic process"/>
    <property type="evidence" value="ECO:0007669"/>
    <property type="project" value="UniProtKB-UniRule"/>
</dbReference>
<comment type="catalytic activity">
    <reaction evidence="7">
        <text>(6R)-5,10-methylene-5,6,7,8-tetrahydrofolate + 3-methyl-2-oxobutanoate + H2O = 2-dehydropantoate + (6S)-5,6,7,8-tetrahydrofolate</text>
        <dbReference type="Rhea" id="RHEA:11824"/>
        <dbReference type="ChEBI" id="CHEBI:11561"/>
        <dbReference type="ChEBI" id="CHEBI:11851"/>
        <dbReference type="ChEBI" id="CHEBI:15377"/>
        <dbReference type="ChEBI" id="CHEBI:15636"/>
        <dbReference type="ChEBI" id="CHEBI:57453"/>
        <dbReference type="EC" id="2.1.2.11"/>
    </reaction>
</comment>
<organism evidence="11 12">
    <name type="scientific">Melghirimyces profundicolus</name>
    <dbReference type="NCBI Taxonomy" id="1242148"/>
    <lineage>
        <taxon>Bacteria</taxon>
        <taxon>Bacillati</taxon>
        <taxon>Bacillota</taxon>
        <taxon>Bacilli</taxon>
        <taxon>Bacillales</taxon>
        <taxon>Thermoactinomycetaceae</taxon>
        <taxon>Melghirimyces</taxon>
    </lineage>
</organism>
<dbReference type="GO" id="GO:0008168">
    <property type="term" value="F:methyltransferase activity"/>
    <property type="evidence" value="ECO:0007669"/>
    <property type="project" value="UniProtKB-KW"/>
</dbReference>
<dbReference type="CDD" id="cd06557">
    <property type="entry name" value="KPHMT-like"/>
    <property type="match status" value="1"/>
</dbReference>
<evidence type="ECO:0000256" key="7">
    <source>
        <dbReference type="HAMAP-Rule" id="MF_00156"/>
    </source>
</evidence>
<comment type="pathway">
    <text evidence="1 7">Cofactor biosynthesis; (R)-pantothenate biosynthesis; (R)-pantoate from 3-methyl-2-oxobutanoate: step 1/2.</text>
</comment>
<dbReference type="GO" id="GO:0005737">
    <property type="term" value="C:cytoplasm"/>
    <property type="evidence" value="ECO:0007669"/>
    <property type="project" value="UniProtKB-SubCell"/>
</dbReference>
<dbReference type="OrthoDB" id="9781789at2"/>
<comment type="cofactor">
    <cofactor evidence="7 10">
        <name>Mg(2+)</name>
        <dbReference type="ChEBI" id="CHEBI:18420"/>
    </cofactor>
    <text evidence="7 10">Binds 1 Mg(2+) ion per subunit.</text>
</comment>
<dbReference type="GO" id="GO:0003864">
    <property type="term" value="F:3-methyl-2-oxobutanoate hydroxymethyltransferase activity"/>
    <property type="evidence" value="ECO:0007669"/>
    <property type="project" value="UniProtKB-UniRule"/>
</dbReference>
<comment type="subcellular location">
    <subcellularLocation>
        <location evidence="7">Cytoplasm</location>
    </subcellularLocation>
</comment>
<comment type="caution">
    <text evidence="11">The sequence shown here is derived from an EMBL/GenBank/DDBJ whole genome shotgun (WGS) entry which is preliminary data.</text>
</comment>
<keyword evidence="4 7" id="KW-0566">Pantothenate biosynthesis</keyword>
<sequence length="288" mass="31144">MSAQGNQVTLRTLDQMKQEQTKIAMVTAYDYPSAKLAEAGGADLLLVGDSLGMVVLGYDSTVRVTLDEMLHHTKAVVRGATRPLVVTDLPFLTAHLSREEALKAAGRLLQEGGAQAVKVEGCNGVLENIRACVEAGIPVMGHIGLTPQSVHQLGGYRIQGKDADSARRLMEEAKRLEEAGIFALVLECVPEEVAERITGGLTIPTIGIGAGRACDGQVLVYHDLLQYGSDLKPRFVKAYARTGEEAVRGISRYVQEVREGMFPGEEHTFHLHASVVDRLYGGKGRERP</sequence>
<evidence type="ECO:0000256" key="10">
    <source>
        <dbReference type="PIRSR" id="PIRSR000388-3"/>
    </source>
</evidence>
<feature type="binding site" evidence="7 9">
    <location>
        <position position="118"/>
    </location>
    <ligand>
        <name>3-methyl-2-oxobutanoate</name>
        <dbReference type="ChEBI" id="CHEBI:11851"/>
    </ligand>
</feature>
<reference evidence="11 12" key="1">
    <citation type="submission" date="2018-04" db="EMBL/GenBank/DDBJ databases">
        <title>Genomic Encyclopedia of Archaeal and Bacterial Type Strains, Phase II (KMG-II): from individual species to whole genera.</title>
        <authorList>
            <person name="Goeker M."/>
        </authorList>
    </citation>
    <scope>NUCLEOTIDE SEQUENCE [LARGE SCALE GENOMIC DNA]</scope>
    <source>
        <strain evidence="11 12">DSM 45787</strain>
    </source>
</reference>
<dbReference type="UniPathway" id="UPA00028">
    <property type="reaction ID" value="UER00003"/>
</dbReference>
<feature type="active site" description="Proton acceptor" evidence="7 8">
    <location>
        <position position="187"/>
    </location>
</feature>
<dbReference type="EC" id="2.1.2.11" evidence="7"/>
<evidence type="ECO:0000256" key="1">
    <source>
        <dbReference type="ARBA" id="ARBA00005033"/>
    </source>
</evidence>
<dbReference type="InterPro" id="IPR015813">
    <property type="entry name" value="Pyrv/PenolPyrv_kinase-like_dom"/>
</dbReference>
<evidence type="ECO:0000256" key="8">
    <source>
        <dbReference type="PIRSR" id="PIRSR000388-1"/>
    </source>
</evidence>
<proteinExistence type="inferred from homology"/>
<dbReference type="HAMAP" id="MF_00156">
    <property type="entry name" value="PanB"/>
    <property type="match status" value="1"/>
</dbReference>
<keyword evidence="11" id="KW-0489">Methyltransferase</keyword>
<comment type="similarity">
    <text evidence="2 7">Belongs to the PanB family.</text>
</comment>